<protein>
    <recommendedName>
        <fullName evidence="4">Right handed beta helix domain-containing protein</fullName>
    </recommendedName>
</protein>
<dbReference type="InterPro" id="IPR011050">
    <property type="entry name" value="Pectin_lyase_fold/virulence"/>
</dbReference>
<feature type="signal peptide" evidence="1">
    <location>
        <begin position="1"/>
        <end position="21"/>
    </location>
</feature>
<evidence type="ECO:0000313" key="3">
    <source>
        <dbReference type="Proteomes" id="UP001595533"/>
    </source>
</evidence>
<proteinExistence type="predicted"/>
<dbReference type="EMBL" id="JBHRTS010000002">
    <property type="protein sequence ID" value="MFC3193390.1"/>
    <property type="molecule type" value="Genomic_DNA"/>
</dbReference>
<dbReference type="Proteomes" id="UP001595533">
    <property type="component" value="Unassembled WGS sequence"/>
</dbReference>
<accession>A0ABV7J944</accession>
<dbReference type="Gene3D" id="2.160.20.10">
    <property type="entry name" value="Single-stranded right-handed beta-helix, Pectin lyase-like"/>
    <property type="match status" value="1"/>
</dbReference>
<reference evidence="3" key="1">
    <citation type="journal article" date="2019" name="Int. J. Syst. Evol. Microbiol.">
        <title>The Global Catalogue of Microorganisms (GCM) 10K type strain sequencing project: providing services to taxonomists for standard genome sequencing and annotation.</title>
        <authorList>
            <consortium name="The Broad Institute Genomics Platform"/>
            <consortium name="The Broad Institute Genome Sequencing Center for Infectious Disease"/>
            <person name="Wu L."/>
            <person name="Ma J."/>
        </authorList>
    </citation>
    <scope>NUCLEOTIDE SEQUENCE [LARGE SCALE GENOMIC DNA]</scope>
    <source>
        <strain evidence="3">KCTC 42953</strain>
    </source>
</reference>
<evidence type="ECO:0000313" key="2">
    <source>
        <dbReference type="EMBL" id="MFC3193390.1"/>
    </source>
</evidence>
<sequence>MMKTKLLTLMGLLLIASPSWAAEFCVQSSSDLTAALSSAGSNGQTDLIKIKQGLYTVPSGGFSLNNSDNMDVTISGDWTEFFDNPCGQQLNGNAFNTVLDGDGVERIINFFMNFSGDLIISNLFFANAHYTTTNGGGRGGAIGFFPAPNYGGEILIENNAFINNTADYGAAISLIAGRLVTLKNNLFTINKTNQCCAVEVLVSDQADGIYIINNTFYQNYHVGNDAGYISGLWLSASSTAQAFVANNIFWENDFVDISFNGDGFKYFKNNNIEELEGTVNLFDSNISADPNFEVGIFNYTPAAGSLMINAGLDSPPFPLPIFDQNWDVGSSDLIGDTRVKMGAVDIGAVESAQMDVIFASGFEIIL</sequence>
<dbReference type="RefSeq" id="WP_157892682.1">
    <property type="nucleotide sequence ID" value="NZ_JBHRTS010000002.1"/>
</dbReference>
<evidence type="ECO:0000256" key="1">
    <source>
        <dbReference type="SAM" id="SignalP"/>
    </source>
</evidence>
<gene>
    <name evidence="2" type="ORF">ACFODZ_03935</name>
</gene>
<comment type="caution">
    <text evidence="2">The sequence shown here is derived from an EMBL/GenBank/DDBJ whole genome shotgun (WGS) entry which is preliminary data.</text>
</comment>
<keyword evidence="1" id="KW-0732">Signal</keyword>
<dbReference type="InterPro" id="IPR012334">
    <property type="entry name" value="Pectin_lyas_fold"/>
</dbReference>
<dbReference type="SUPFAM" id="SSF51126">
    <property type="entry name" value="Pectin lyase-like"/>
    <property type="match status" value="1"/>
</dbReference>
<feature type="chain" id="PRO_5046201833" description="Right handed beta helix domain-containing protein" evidence="1">
    <location>
        <begin position="22"/>
        <end position="366"/>
    </location>
</feature>
<evidence type="ECO:0008006" key="4">
    <source>
        <dbReference type="Google" id="ProtNLM"/>
    </source>
</evidence>
<organism evidence="2 3">
    <name type="scientific">Marinicella sediminis</name>
    <dbReference type="NCBI Taxonomy" id="1792834"/>
    <lineage>
        <taxon>Bacteria</taxon>
        <taxon>Pseudomonadati</taxon>
        <taxon>Pseudomonadota</taxon>
        <taxon>Gammaproteobacteria</taxon>
        <taxon>Lysobacterales</taxon>
        <taxon>Marinicellaceae</taxon>
        <taxon>Marinicella</taxon>
    </lineage>
</organism>
<keyword evidence="3" id="KW-1185">Reference proteome</keyword>
<name>A0ABV7J944_9GAMM</name>